<dbReference type="PATRIC" id="fig|1703775.3.peg.3316"/>
<keyword evidence="5" id="KW-0408">Iron</keyword>
<accession>A0A0S7XV71</accession>
<evidence type="ECO:0000256" key="3">
    <source>
        <dbReference type="ARBA" id="ARBA00022691"/>
    </source>
</evidence>
<evidence type="ECO:0000313" key="8">
    <source>
        <dbReference type="Proteomes" id="UP000051861"/>
    </source>
</evidence>
<keyword evidence="4" id="KW-0479">Metal-binding</keyword>
<comment type="caution">
    <text evidence="7">The sequence shown here is derived from an EMBL/GenBank/DDBJ whole genome shotgun (WGS) entry which is preliminary data.</text>
</comment>
<keyword evidence="2" id="KW-0004">4Fe-4S</keyword>
<evidence type="ECO:0000256" key="5">
    <source>
        <dbReference type="ARBA" id="ARBA00023004"/>
    </source>
</evidence>
<evidence type="ECO:0000256" key="6">
    <source>
        <dbReference type="ARBA" id="ARBA00023014"/>
    </source>
</evidence>
<dbReference type="Gene3D" id="3.20.20.70">
    <property type="entry name" value="Aldolase class I"/>
    <property type="match status" value="1"/>
</dbReference>
<name>A0A0S7XV71_UNCSA</name>
<dbReference type="Proteomes" id="UP000051861">
    <property type="component" value="Unassembled WGS sequence"/>
</dbReference>
<dbReference type="AlphaFoldDB" id="A0A0S7XV71"/>
<dbReference type="PANTHER" id="PTHR30352:SF5">
    <property type="entry name" value="PYRUVATE FORMATE-LYASE 1-ACTIVATING ENZYME"/>
    <property type="match status" value="1"/>
</dbReference>
<dbReference type="GO" id="GO:0051539">
    <property type="term" value="F:4 iron, 4 sulfur cluster binding"/>
    <property type="evidence" value="ECO:0007669"/>
    <property type="project" value="UniProtKB-KW"/>
</dbReference>
<protein>
    <submittedName>
        <fullName evidence="7">Radical SAM protein</fullName>
    </submittedName>
</protein>
<evidence type="ECO:0000256" key="4">
    <source>
        <dbReference type="ARBA" id="ARBA00022723"/>
    </source>
</evidence>
<dbReference type="PANTHER" id="PTHR30352">
    <property type="entry name" value="PYRUVATE FORMATE-LYASE-ACTIVATING ENZYME"/>
    <property type="match status" value="1"/>
</dbReference>
<organism evidence="7 8">
    <name type="scientific">candidate division WOR-1 bacterium DG_54_3</name>
    <dbReference type="NCBI Taxonomy" id="1703775"/>
    <lineage>
        <taxon>Bacteria</taxon>
        <taxon>Bacillati</taxon>
        <taxon>Saganbacteria</taxon>
    </lineage>
</organism>
<dbReference type="GO" id="GO:0046872">
    <property type="term" value="F:metal ion binding"/>
    <property type="evidence" value="ECO:0007669"/>
    <property type="project" value="UniProtKB-KW"/>
</dbReference>
<dbReference type="SUPFAM" id="SSF102114">
    <property type="entry name" value="Radical SAM enzymes"/>
    <property type="match status" value="1"/>
</dbReference>
<reference evidence="7 8" key="1">
    <citation type="journal article" date="2015" name="Microbiome">
        <title>Genomic resolution of linkages in carbon, nitrogen, and sulfur cycling among widespread estuary sediment bacteria.</title>
        <authorList>
            <person name="Baker B.J."/>
            <person name="Lazar C.S."/>
            <person name="Teske A.P."/>
            <person name="Dick G.J."/>
        </authorList>
    </citation>
    <scope>NUCLEOTIDE SEQUENCE [LARGE SCALE GENOMIC DNA]</scope>
    <source>
        <strain evidence="7">DG_54_3</strain>
    </source>
</reference>
<sequence length="128" mass="14734">EGVWLEITNLIVPGKNDDPKMIRKMVKWIKTNLGPEVPIYFATFYPHYRLKGVPPTPVKTLEMAYKIAKEEGLNYVYVGNVYGHEHESTYCPKCGKVVIERLGYTIKQNNLEDGRCKFCGQKIPGIWK</sequence>
<keyword evidence="3" id="KW-0949">S-adenosyl-L-methionine</keyword>
<gene>
    <name evidence="7" type="ORF">AMJ44_08425</name>
</gene>
<evidence type="ECO:0000313" key="7">
    <source>
        <dbReference type="EMBL" id="KPJ66366.1"/>
    </source>
</evidence>
<evidence type="ECO:0000256" key="1">
    <source>
        <dbReference type="ARBA" id="ARBA00001966"/>
    </source>
</evidence>
<dbReference type="EMBL" id="LIZX01000082">
    <property type="protein sequence ID" value="KPJ66366.1"/>
    <property type="molecule type" value="Genomic_DNA"/>
</dbReference>
<proteinExistence type="predicted"/>
<dbReference type="InterPro" id="IPR058240">
    <property type="entry name" value="rSAM_sf"/>
</dbReference>
<evidence type="ECO:0000256" key="2">
    <source>
        <dbReference type="ARBA" id="ARBA00022485"/>
    </source>
</evidence>
<feature type="non-terminal residue" evidence="7">
    <location>
        <position position="1"/>
    </location>
</feature>
<dbReference type="InterPro" id="IPR034457">
    <property type="entry name" value="Organic_radical-activating"/>
</dbReference>
<dbReference type="InterPro" id="IPR013785">
    <property type="entry name" value="Aldolase_TIM"/>
</dbReference>
<keyword evidence="6" id="KW-0411">Iron-sulfur</keyword>
<comment type="cofactor">
    <cofactor evidence="1">
        <name>[4Fe-4S] cluster</name>
        <dbReference type="ChEBI" id="CHEBI:49883"/>
    </cofactor>
</comment>